<comment type="caution">
    <text evidence="3">The sequence shown here is derived from an EMBL/GenBank/DDBJ whole genome shotgun (WGS) entry which is preliminary data.</text>
</comment>
<dbReference type="OrthoDB" id="2346403at2759"/>
<keyword evidence="1" id="KW-0175">Coiled coil</keyword>
<accession>A0A8H3LJE3</accession>
<evidence type="ECO:0000313" key="3">
    <source>
        <dbReference type="EMBL" id="GES86429.1"/>
    </source>
</evidence>
<reference evidence="3" key="1">
    <citation type="submission" date="2019-10" db="EMBL/GenBank/DDBJ databases">
        <title>Conservation and host-specific expression of non-tandemly repeated heterogenous ribosome RNA gene in arbuscular mycorrhizal fungi.</title>
        <authorList>
            <person name="Maeda T."/>
            <person name="Kobayashi Y."/>
            <person name="Nakagawa T."/>
            <person name="Ezawa T."/>
            <person name="Yamaguchi K."/>
            <person name="Bino T."/>
            <person name="Nishimoto Y."/>
            <person name="Shigenobu S."/>
            <person name="Kawaguchi M."/>
        </authorList>
    </citation>
    <scope>NUCLEOTIDE SEQUENCE</scope>
    <source>
        <strain evidence="3">HR1</strain>
    </source>
</reference>
<keyword evidence="2" id="KW-0812">Transmembrane</keyword>
<organism evidence="3 4">
    <name type="scientific">Rhizophagus clarus</name>
    <dbReference type="NCBI Taxonomy" id="94130"/>
    <lineage>
        <taxon>Eukaryota</taxon>
        <taxon>Fungi</taxon>
        <taxon>Fungi incertae sedis</taxon>
        <taxon>Mucoromycota</taxon>
        <taxon>Glomeromycotina</taxon>
        <taxon>Glomeromycetes</taxon>
        <taxon>Glomerales</taxon>
        <taxon>Glomeraceae</taxon>
        <taxon>Rhizophagus</taxon>
    </lineage>
</organism>
<evidence type="ECO:0000256" key="2">
    <source>
        <dbReference type="SAM" id="Phobius"/>
    </source>
</evidence>
<gene>
    <name evidence="3" type="ORF">RCL2_001348400</name>
</gene>
<evidence type="ECO:0000256" key="1">
    <source>
        <dbReference type="SAM" id="Coils"/>
    </source>
</evidence>
<evidence type="ECO:0000313" key="4">
    <source>
        <dbReference type="Proteomes" id="UP000615446"/>
    </source>
</evidence>
<proteinExistence type="predicted"/>
<feature type="coiled-coil region" evidence="1">
    <location>
        <begin position="474"/>
        <end position="510"/>
    </location>
</feature>
<feature type="transmembrane region" description="Helical" evidence="2">
    <location>
        <begin position="426"/>
        <end position="447"/>
    </location>
</feature>
<protein>
    <submittedName>
        <fullName evidence="3">Uncharacterized protein</fullName>
    </submittedName>
</protein>
<name>A0A8H3LJE3_9GLOM</name>
<dbReference type="EMBL" id="BLAL01000160">
    <property type="protein sequence ID" value="GES86429.1"/>
    <property type="molecule type" value="Genomic_DNA"/>
</dbReference>
<keyword evidence="2" id="KW-1133">Transmembrane helix</keyword>
<sequence length="522" mass="61303">MSDLEIINISSDLLEIQYSLGKPSGAHSSIYCPFLGVKCKDERKTCQGVKLCSIATPDLINTTYTMVNPDIDLSLRNPRISSAIKTKCCHNDYKANRSNTNQYFIGCSLYTFGTQHRYIRGKPNVDENLLTELFKNEGQISTIEDDNKCFTLISSASRKQKSIPHVKDGKIDILPLVKTGCNVIFHKYEPLDLNSYPYIVMVRVFGEINEVEFNAYDEDNNSKFLQMEIILKLINACLQLFFEVYEDLIGEKPSFYHFDNSERKGWTVIIVDLDKSCLIHLERNIKNSKYSDKNKFLMCQLPKTKTKDNEDFIFEQLTAIDDEKINDWIAKYQMPWILSSLNCNYLLMDYNIWMTTPFDTNVSECSHENINREGIRLRLKIAIFHSWNYDLTLYKRFHNHQQYNILMSSKNKSGRKKKIDANKRKVVFNNIFINLNLILIIYLLLSLEKRKSAQILKLQNKRQKVDIKEDEFQKRIQELEFEECKEELERKRLDNHLKKLEIVRREKELNECNIMNLLQIAC</sequence>
<dbReference type="Proteomes" id="UP000615446">
    <property type="component" value="Unassembled WGS sequence"/>
</dbReference>
<keyword evidence="2" id="KW-0472">Membrane</keyword>
<dbReference type="AlphaFoldDB" id="A0A8H3LJE3"/>